<evidence type="ECO:0000313" key="3">
    <source>
        <dbReference type="Proteomes" id="UP001207337"/>
    </source>
</evidence>
<dbReference type="Gene3D" id="3.40.50.300">
    <property type="entry name" value="P-loop containing nucleotide triphosphate hydrolases"/>
    <property type="match status" value="1"/>
</dbReference>
<comment type="caution">
    <text evidence="2">The sequence shown here is derived from an EMBL/GenBank/DDBJ whole genome shotgun (WGS) entry which is preliminary data.</text>
</comment>
<evidence type="ECO:0000256" key="1">
    <source>
        <dbReference type="SAM" id="MobiDB-lite"/>
    </source>
</evidence>
<dbReference type="RefSeq" id="WP_265789384.1">
    <property type="nucleotide sequence ID" value="NZ_BAABRS010000002.1"/>
</dbReference>
<protein>
    <submittedName>
        <fullName evidence="2">Sulfotransferase</fullName>
    </submittedName>
</protein>
<dbReference type="Proteomes" id="UP001207337">
    <property type="component" value="Unassembled WGS sequence"/>
</dbReference>
<accession>A0ABT3PYS2</accession>
<dbReference type="EMBL" id="JAJNDC010000002">
    <property type="protein sequence ID" value="MCW9712993.1"/>
    <property type="molecule type" value="Genomic_DNA"/>
</dbReference>
<organism evidence="2 3">
    <name type="scientific">Fodinibius salicampi</name>
    <dbReference type="NCBI Taxonomy" id="1920655"/>
    <lineage>
        <taxon>Bacteria</taxon>
        <taxon>Pseudomonadati</taxon>
        <taxon>Balneolota</taxon>
        <taxon>Balneolia</taxon>
        <taxon>Balneolales</taxon>
        <taxon>Balneolaceae</taxon>
        <taxon>Fodinibius</taxon>
    </lineage>
</organism>
<keyword evidence="3" id="KW-1185">Reference proteome</keyword>
<dbReference type="Pfam" id="PF13469">
    <property type="entry name" value="Sulfotransfer_3"/>
    <property type="match status" value="1"/>
</dbReference>
<sequence>MLKEEIKYQDVTEKFEKDRRYEEFIEAFNNHLEPFEQEHYRELEETLPSVHVIGVPRSGTTLLTQLIYSHLDVGYINNLIARFWKAPVSAIRISKKLLGDNYSSTLSSDYGKTEKIYEPNEFNYLWYDLLSYDTHYQKTEEQAKDIDWERVGRTLKNMLWAYEKPIAFKSFMLGWHARRMQKTLNKTCFVWIKRAPIDTALSLLDLRRSLFGTVDRWASFKPQNFEQLRDLTPWEQVAGQVYYLEKAYHKQIDQLPESNYLVLQYEDVCRDPLETITAIKSLINNNGAEVHLTADDPSPQQPSKKKGDDYAEYEKVCEALDLLYK</sequence>
<feature type="region of interest" description="Disordered" evidence="1">
    <location>
        <begin position="291"/>
        <end position="310"/>
    </location>
</feature>
<evidence type="ECO:0000313" key="2">
    <source>
        <dbReference type="EMBL" id="MCW9712993.1"/>
    </source>
</evidence>
<reference evidence="2 3" key="1">
    <citation type="submission" date="2021-11" db="EMBL/GenBank/DDBJ databases">
        <title>Aliifidinibius sp. nov., a new bacterium isolated from saline soil.</title>
        <authorList>
            <person name="Galisteo C."/>
            <person name="De La Haba R."/>
            <person name="Sanchez-Porro C."/>
            <person name="Ventosa A."/>
        </authorList>
    </citation>
    <scope>NUCLEOTIDE SEQUENCE [LARGE SCALE GENOMIC DNA]</scope>
    <source>
        <strain evidence="2 3">KACC 190600</strain>
    </source>
</reference>
<proteinExistence type="predicted"/>
<dbReference type="SUPFAM" id="SSF52540">
    <property type="entry name" value="P-loop containing nucleoside triphosphate hydrolases"/>
    <property type="match status" value="1"/>
</dbReference>
<gene>
    <name evidence="2" type="ORF">LQ318_08750</name>
</gene>
<dbReference type="InterPro" id="IPR027417">
    <property type="entry name" value="P-loop_NTPase"/>
</dbReference>
<name>A0ABT3PYS2_9BACT</name>